<organism evidence="2 3">
    <name type="scientific">Streptomyces atroolivaceus</name>
    <dbReference type="NCBI Taxonomy" id="66869"/>
    <lineage>
        <taxon>Bacteria</taxon>
        <taxon>Bacillati</taxon>
        <taxon>Actinomycetota</taxon>
        <taxon>Actinomycetes</taxon>
        <taxon>Kitasatosporales</taxon>
        <taxon>Streptomycetaceae</taxon>
        <taxon>Streptomyces</taxon>
    </lineage>
</organism>
<sequence length="41" mass="4434">MTAVPGRCCGSSRPGEALRNARPQVKVHRHGGRTSWVSDSE</sequence>
<evidence type="ECO:0000313" key="2">
    <source>
        <dbReference type="EMBL" id="MFC4979764.1"/>
    </source>
</evidence>
<comment type="caution">
    <text evidence="2">The sequence shown here is derived from an EMBL/GenBank/DDBJ whole genome shotgun (WGS) entry which is preliminary data.</text>
</comment>
<feature type="region of interest" description="Disordered" evidence="1">
    <location>
        <begin position="1"/>
        <end position="41"/>
    </location>
</feature>
<proteinExistence type="predicted"/>
<keyword evidence="3" id="KW-1185">Reference proteome</keyword>
<evidence type="ECO:0000256" key="1">
    <source>
        <dbReference type="SAM" id="MobiDB-lite"/>
    </source>
</evidence>
<reference evidence="3" key="1">
    <citation type="journal article" date="2019" name="Int. J. Syst. Evol. Microbiol.">
        <title>The Global Catalogue of Microorganisms (GCM) 10K type strain sequencing project: providing services to taxonomists for standard genome sequencing and annotation.</title>
        <authorList>
            <consortium name="The Broad Institute Genomics Platform"/>
            <consortium name="The Broad Institute Genome Sequencing Center for Infectious Disease"/>
            <person name="Wu L."/>
            <person name="Ma J."/>
        </authorList>
    </citation>
    <scope>NUCLEOTIDE SEQUENCE [LARGE SCALE GENOMIC DNA]</scope>
    <source>
        <strain evidence="3">ICMP 257</strain>
    </source>
</reference>
<gene>
    <name evidence="2" type="ORF">ACFPL4_15550</name>
</gene>
<dbReference type="RefSeq" id="WP_279626904.1">
    <property type="nucleotide sequence ID" value="NZ_JBHSJE010000003.1"/>
</dbReference>
<name>A0ABV9V9P2_STRAZ</name>
<dbReference type="GeneID" id="96256914"/>
<accession>A0ABV9V9P2</accession>
<protein>
    <submittedName>
        <fullName evidence="2">Uncharacterized protein</fullName>
    </submittedName>
</protein>
<evidence type="ECO:0000313" key="3">
    <source>
        <dbReference type="Proteomes" id="UP001595908"/>
    </source>
</evidence>
<dbReference type="EMBL" id="JBHSJE010000003">
    <property type="protein sequence ID" value="MFC4979764.1"/>
    <property type="molecule type" value="Genomic_DNA"/>
</dbReference>
<dbReference type="Proteomes" id="UP001595908">
    <property type="component" value="Unassembled WGS sequence"/>
</dbReference>